<evidence type="ECO:0000259" key="20">
    <source>
        <dbReference type="Pfam" id="PF06455"/>
    </source>
</evidence>
<geneLocation type="mitochondrion" evidence="21"/>
<feature type="domain" description="NADH:quinone oxidoreductase/Mrp antiporter transmembrane" evidence="18">
    <location>
        <begin position="102"/>
        <end position="382"/>
    </location>
</feature>
<dbReference type="GO" id="GO:0005743">
    <property type="term" value="C:mitochondrial inner membrane"/>
    <property type="evidence" value="ECO:0007669"/>
    <property type="project" value="UniProtKB-SubCell"/>
</dbReference>
<feature type="transmembrane region" description="Helical" evidence="17">
    <location>
        <begin position="334"/>
        <end position="352"/>
    </location>
</feature>
<dbReference type="InterPro" id="IPR001516">
    <property type="entry name" value="Proton_antipo_N"/>
</dbReference>
<accession>S4SW16</accession>
<evidence type="ECO:0000313" key="21">
    <source>
        <dbReference type="EMBL" id="AFQ62161.1"/>
    </source>
</evidence>
<dbReference type="InterPro" id="IPR003945">
    <property type="entry name" value="NU5C-like"/>
</dbReference>
<dbReference type="GO" id="GO:0003954">
    <property type="term" value="F:NADH dehydrogenase activity"/>
    <property type="evidence" value="ECO:0007669"/>
    <property type="project" value="TreeGrafter"/>
</dbReference>
<dbReference type="PANTHER" id="PTHR42829">
    <property type="entry name" value="NADH-UBIQUINONE OXIDOREDUCTASE CHAIN 5"/>
    <property type="match status" value="1"/>
</dbReference>
<evidence type="ECO:0000256" key="17">
    <source>
        <dbReference type="RuleBase" id="RU003404"/>
    </source>
</evidence>
<sequence>MICLMFLMCFFLFMILFLMSLNFMFNNMIYFLEFNFIMFNSTNISMLLLIDWMSLLFSSFVLLISSMVIYYSIDYMDGDLNLNRFILLVVLFVMSMMLLIYSPNLISILLGWDGLGLVSYCLVIYYQNNKSFNAGMLTALSNRVGDVLLLMSIAWMLNYGSWNFIFYVDLMKMDNEMKLISFMVVLAAMTKSAQIPFSSWLPAAMAAPTPVSALVHSSTLVTAGVYLLIRFNFSFNSNLMMFLLIISSLTMFMSGLGANFEFDLKKIIALSTLSQLGLMIVILSLGDYMLSFFHLLIHALFKALLFMCAGNIIHNLNNCQDIRYMGGMLNFMPLTFTYLNISNLSLCGLPFFSGFYSKDLIAEVMSMGVMNMFIYFIFYLSIGLTVCYSFRLFYYLMLGDFHLLSLNMLNEKGFKMLKGMSGLIMSVIFMGSLLSWMMFSSPYIIILPFFMKMLTLFMVMLGIFLGYELAKFKLSYNLSFMGSKFHFIFLMWNLPFISTLGINYYPMDLGKNYIKMLDQGWLEYFGSQNLFNFFIYFSKKLSFYFLKNFEYMLILLFFWLLIIFIFF</sequence>
<evidence type="ECO:0000256" key="6">
    <source>
        <dbReference type="ARBA" id="ARBA00022660"/>
    </source>
</evidence>
<feature type="transmembrane region" description="Helical" evidence="17">
    <location>
        <begin position="445"/>
        <end position="467"/>
    </location>
</feature>
<keyword evidence="10" id="KW-0249">Electron transport</keyword>
<evidence type="ECO:0000256" key="8">
    <source>
        <dbReference type="ARBA" id="ARBA00022792"/>
    </source>
</evidence>
<feature type="transmembrane region" description="Helical" evidence="17">
    <location>
        <begin position="487"/>
        <end position="507"/>
    </location>
</feature>
<proteinExistence type="inferred from homology"/>
<feature type="domain" description="NADH dehydrogenase subunit 5 C-terminal" evidence="20">
    <location>
        <begin position="388"/>
        <end position="567"/>
    </location>
</feature>
<comment type="similarity">
    <text evidence="17">Belongs to the complex I subunit 5 family.</text>
</comment>
<feature type="transmembrane region" description="Helical" evidence="17">
    <location>
        <begin position="292"/>
        <end position="313"/>
    </location>
</feature>
<evidence type="ECO:0000256" key="13">
    <source>
        <dbReference type="ARBA" id="ARBA00023075"/>
    </source>
</evidence>
<evidence type="ECO:0000256" key="11">
    <source>
        <dbReference type="ARBA" id="ARBA00022989"/>
    </source>
</evidence>
<feature type="transmembrane region" description="Helical" evidence="17">
    <location>
        <begin position="419"/>
        <end position="439"/>
    </location>
</feature>
<keyword evidence="7 17" id="KW-0812">Transmembrane</keyword>
<evidence type="ECO:0000256" key="5">
    <source>
        <dbReference type="ARBA" id="ARBA00022448"/>
    </source>
</evidence>
<dbReference type="GO" id="GO:0008137">
    <property type="term" value="F:NADH dehydrogenase (ubiquinone) activity"/>
    <property type="evidence" value="ECO:0007669"/>
    <property type="project" value="UniProtKB-EC"/>
</dbReference>
<comment type="function">
    <text evidence="1">Core subunit of the mitochondrial membrane respiratory chain NADH dehydrogenase (Complex I) that is believed to belong to the minimal assembly required for catalysis. Complex I functions in the transfer of electrons from NADH to the respiratory chain. The immediate electron acceptor for the enzyme is believed to be ubiquinone.</text>
</comment>
<comment type="function">
    <text evidence="17">Core subunit of the mitochondrial membrane respiratory chain NADH dehydrogenase (Complex I) which catalyzes electron transfer from NADH through the respiratory chain, using ubiquinone as an electron acceptor. Essential for the catalytic activity and assembly of complex I.</text>
</comment>
<feature type="transmembrane region" description="Helical" evidence="17">
    <location>
        <begin position="147"/>
        <end position="167"/>
    </location>
</feature>
<feature type="transmembrane region" description="Helical" evidence="17">
    <location>
        <begin position="85"/>
        <end position="102"/>
    </location>
</feature>
<keyword evidence="15 17" id="KW-0472">Membrane</keyword>
<evidence type="ECO:0000259" key="18">
    <source>
        <dbReference type="Pfam" id="PF00361"/>
    </source>
</evidence>
<dbReference type="InterPro" id="IPR001750">
    <property type="entry name" value="ND/Mrp_TM"/>
</dbReference>
<evidence type="ECO:0000256" key="2">
    <source>
        <dbReference type="ARBA" id="ARBA00004448"/>
    </source>
</evidence>
<keyword evidence="5 17" id="KW-0813">Transport</keyword>
<keyword evidence="14 17" id="KW-0496">Mitochondrion</keyword>
<evidence type="ECO:0000256" key="10">
    <source>
        <dbReference type="ARBA" id="ARBA00022982"/>
    </source>
</evidence>
<dbReference type="AlphaFoldDB" id="S4SW16"/>
<feature type="transmembrane region" description="Helical" evidence="17">
    <location>
        <begin position="179"/>
        <end position="201"/>
    </location>
</feature>
<keyword evidence="6" id="KW-0679">Respiratory chain</keyword>
<evidence type="ECO:0000256" key="9">
    <source>
        <dbReference type="ARBA" id="ARBA00022967"/>
    </source>
</evidence>
<evidence type="ECO:0000256" key="16">
    <source>
        <dbReference type="ARBA" id="ARBA00049551"/>
    </source>
</evidence>
<evidence type="ECO:0000256" key="12">
    <source>
        <dbReference type="ARBA" id="ARBA00023027"/>
    </source>
</evidence>
<evidence type="ECO:0000256" key="3">
    <source>
        <dbReference type="ARBA" id="ARBA00012944"/>
    </source>
</evidence>
<dbReference type="Pfam" id="PF00361">
    <property type="entry name" value="Proton_antipo_M"/>
    <property type="match status" value="1"/>
</dbReference>
<comment type="catalytic activity">
    <reaction evidence="16 17">
        <text>a ubiquinone + NADH + 5 H(+)(in) = a ubiquinol + NAD(+) + 4 H(+)(out)</text>
        <dbReference type="Rhea" id="RHEA:29091"/>
        <dbReference type="Rhea" id="RHEA-COMP:9565"/>
        <dbReference type="Rhea" id="RHEA-COMP:9566"/>
        <dbReference type="ChEBI" id="CHEBI:15378"/>
        <dbReference type="ChEBI" id="CHEBI:16389"/>
        <dbReference type="ChEBI" id="CHEBI:17976"/>
        <dbReference type="ChEBI" id="CHEBI:57540"/>
        <dbReference type="ChEBI" id="CHEBI:57945"/>
        <dbReference type="EC" id="7.1.1.2"/>
    </reaction>
</comment>
<evidence type="ECO:0000259" key="19">
    <source>
        <dbReference type="Pfam" id="PF00662"/>
    </source>
</evidence>
<evidence type="ECO:0000256" key="7">
    <source>
        <dbReference type="ARBA" id="ARBA00022692"/>
    </source>
</evidence>
<dbReference type="GO" id="GO:0042773">
    <property type="term" value="P:ATP synthesis coupled electron transport"/>
    <property type="evidence" value="ECO:0007669"/>
    <property type="project" value="InterPro"/>
</dbReference>
<feature type="transmembrane region" description="Helical" evidence="17">
    <location>
        <begin position="52"/>
        <end position="73"/>
    </location>
</feature>
<feature type="transmembrane region" description="Helical" evidence="17">
    <location>
        <begin position="7"/>
        <end position="32"/>
    </location>
</feature>
<keyword evidence="8" id="KW-0999">Mitochondrion inner membrane</keyword>
<name>S4SW16_9CUCU</name>
<dbReference type="EMBL" id="JX313667">
    <property type="protein sequence ID" value="AFQ62161.1"/>
    <property type="molecule type" value="Genomic_DNA"/>
</dbReference>
<evidence type="ECO:0000256" key="15">
    <source>
        <dbReference type="ARBA" id="ARBA00023136"/>
    </source>
</evidence>
<protein>
    <recommendedName>
        <fullName evidence="4 17">NADH-ubiquinone oxidoreductase chain 5</fullName>
        <ecNumber evidence="3 17">7.1.1.2</ecNumber>
    </recommendedName>
</protein>
<dbReference type="GO" id="GO:0015990">
    <property type="term" value="P:electron transport coupled proton transport"/>
    <property type="evidence" value="ECO:0007669"/>
    <property type="project" value="TreeGrafter"/>
</dbReference>
<keyword evidence="11 17" id="KW-1133">Transmembrane helix</keyword>
<feature type="transmembrane region" description="Helical" evidence="17">
    <location>
        <begin position="213"/>
        <end position="233"/>
    </location>
</feature>
<feature type="transmembrane region" description="Helical" evidence="17">
    <location>
        <begin position="267"/>
        <end position="286"/>
    </location>
</feature>
<keyword evidence="12 17" id="KW-0520">NAD</keyword>
<feature type="transmembrane region" description="Helical" evidence="17">
    <location>
        <begin position="549"/>
        <end position="566"/>
    </location>
</feature>
<keyword evidence="9" id="KW-1278">Translocase</keyword>
<dbReference type="PANTHER" id="PTHR42829:SF2">
    <property type="entry name" value="NADH-UBIQUINONE OXIDOREDUCTASE CHAIN 5"/>
    <property type="match status" value="1"/>
</dbReference>
<dbReference type="InterPro" id="IPR010934">
    <property type="entry name" value="NADH_DH_su5_C"/>
</dbReference>
<feature type="transmembrane region" description="Helical" evidence="17">
    <location>
        <begin position="372"/>
        <end position="398"/>
    </location>
</feature>
<comment type="subcellular location">
    <subcellularLocation>
        <location evidence="2">Mitochondrion inner membrane</location>
        <topology evidence="2">Multi-pass membrane protein</topology>
    </subcellularLocation>
</comment>
<evidence type="ECO:0000256" key="1">
    <source>
        <dbReference type="ARBA" id="ARBA00003257"/>
    </source>
</evidence>
<dbReference type="EC" id="7.1.1.2" evidence="3 17"/>
<feature type="transmembrane region" description="Helical" evidence="17">
    <location>
        <begin position="108"/>
        <end position="126"/>
    </location>
</feature>
<evidence type="ECO:0000256" key="4">
    <source>
        <dbReference type="ARBA" id="ARBA00021096"/>
    </source>
</evidence>
<keyword evidence="13 17" id="KW-0830">Ubiquinone</keyword>
<dbReference type="Pfam" id="PF00662">
    <property type="entry name" value="Proton_antipo_N"/>
    <property type="match status" value="1"/>
</dbReference>
<dbReference type="Pfam" id="PF06455">
    <property type="entry name" value="NADH5_C"/>
    <property type="match status" value="1"/>
</dbReference>
<dbReference type="PRINTS" id="PR01434">
    <property type="entry name" value="NADHDHGNASE5"/>
</dbReference>
<organism evidence="21">
    <name type="scientific">Endomychus coccineus</name>
    <dbReference type="NCBI Taxonomy" id="295833"/>
    <lineage>
        <taxon>Eukaryota</taxon>
        <taxon>Metazoa</taxon>
        <taxon>Ecdysozoa</taxon>
        <taxon>Arthropoda</taxon>
        <taxon>Hexapoda</taxon>
        <taxon>Insecta</taxon>
        <taxon>Pterygota</taxon>
        <taxon>Neoptera</taxon>
        <taxon>Endopterygota</taxon>
        <taxon>Coleoptera</taxon>
        <taxon>Polyphaga</taxon>
        <taxon>Cucujiformia</taxon>
        <taxon>Coccinelloidea</taxon>
        <taxon>Endomychidae</taxon>
        <taxon>Endomychus</taxon>
    </lineage>
</organism>
<dbReference type="PRINTS" id="PR01435">
    <property type="entry name" value="NPOXDRDTASE5"/>
</dbReference>
<feature type="domain" description="NADH-Ubiquinone oxidoreductase (complex I) chain 5 N-terminal" evidence="19">
    <location>
        <begin position="37"/>
        <end position="85"/>
    </location>
</feature>
<gene>
    <name evidence="21" type="primary">ND5</name>
</gene>
<feature type="transmembrane region" description="Helical" evidence="17">
    <location>
        <begin position="239"/>
        <end position="260"/>
    </location>
</feature>
<evidence type="ECO:0000256" key="14">
    <source>
        <dbReference type="ARBA" id="ARBA00023128"/>
    </source>
</evidence>
<reference evidence="21" key="1">
    <citation type="submission" date="2012-07" db="EMBL/GenBank/DDBJ databases">
        <title>Mitogenomics of the Coleoptera under dense taxon sampling.</title>
        <authorList>
            <person name="Timmermans M.J.T.N."/>
            <person name="Lim J."/>
            <person name="Dodsworth S."/>
            <person name="Haran J."/>
            <person name="Ahrens D."/>
            <person name="Bocak L."/>
            <person name="London A."/>
            <person name="Culverwell L."/>
            <person name="Vogler A.P."/>
        </authorList>
    </citation>
    <scope>NUCLEOTIDE SEQUENCE</scope>
</reference>